<dbReference type="EMBL" id="CP157802">
    <property type="protein sequence ID" value="XBQ20489.1"/>
    <property type="molecule type" value="Genomic_DNA"/>
</dbReference>
<evidence type="ECO:0000313" key="1">
    <source>
        <dbReference type="EMBL" id="XBQ20489.1"/>
    </source>
</evidence>
<dbReference type="KEGG" id="mamm:ABNF92_04860"/>
<dbReference type="RefSeq" id="WP_349343613.1">
    <property type="nucleotide sequence ID" value="NZ_CP157802.1"/>
</dbReference>
<dbReference type="AlphaFoldDB" id="A0AAU7MQJ7"/>
<organism evidence="1">
    <name type="scientific">Marinobacter sp. MMG032</name>
    <dbReference type="NCBI Taxonomy" id="3158548"/>
    <lineage>
        <taxon>Bacteria</taxon>
        <taxon>Pseudomonadati</taxon>
        <taxon>Pseudomonadota</taxon>
        <taxon>Gammaproteobacteria</taxon>
        <taxon>Pseudomonadales</taxon>
        <taxon>Marinobacteraceae</taxon>
        <taxon>Marinobacter</taxon>
    </lineage>
</organism>
<accession>A0AAU7MQJ7</accession>
<sequence length="106" mass="11845">MEWLATIFSWFFPDAVKKAEQASAQSRHSQGVGKAEQQLRAGHILKSTSVTEHGRQDAEITFAKGAGFTLSLCGEQEITRNFESINDLDHFLVSETSFRVGDFLPR</sequence>
<gene>
    <name evidence="1" type="ORF">ABNF92_04860</name>
</gene>
<name>A0AAU7MQJ7_9GAMM</name>
<proteinExistence type="predicted"/>
<reference evidence="1" key="1">
    <citation type="submission" date="2024-05" db="EMBL/GenBank/DDBJ databases">
        <title>Draft Genome Sequences of Flagellimonas sp. MMG031 and Marinobacter sp. MMG032 Isolated from the dinoflagellate Symbiodinium pilosum.</title>
        <authorList>
            <person name="Shikuma N.J."/>
            <person name="Farrell M.V."/>
        </authorList>
    </citation>
    <scope>NUCLEOTIDE SEQUENCE</scope>
    <source>
        <strain evidence="1">MMG032</strain>
    </source>
</reference>
<protein>
    <submittedName>
        <fullName evidence="1">Uncharacterized protein</fullName>
    </submittedName>
</protein>